<feature type="transmembrane region" description="Helical" evidence="1">
    <location>
        <begin position="172"/>
        <end position="192"/>
    </location>
</feature>
<name>A0ABW1ITH5_9BACL</name>
<dbReference type="RefSeq" id="WP_379895897.1">
    <property type="nucleotide sequence ID" value="NZ_CBCSCT010000014.1"/>
</dbReference>
<keyword evidence="1" id="KW-0472">Membrane</keyword>
<evidence type="ECO:0000313" key="3">
    <source>
        <dbReference type="Proteomes" id="UP001596250"/>
    </source>
</evidence>
<keyword evidence="1" id="KW-1133">Transmembrane helix</keyword>
<reference evidence="3" key="1">
    <citation type="journal article" date="2019" name="Int. J. Syst. Evol. Microbiol.">
        <title>The Global Catalogue of Microorganisms (GCM) 10K type strain sequencing project: providing services to taxonomists for standard genome sequencing and annotation.</title>
        <authorList>
            <consortium name="The Broad Institute Genomics Platform"/>
            <consortium name="The Broad Institute Genome Sequencing Center for Infectious Disease"/>
            <person name="Wu L."/>
            <person name="Ma J."/>
        </authorList>
    </citation>
    <scope>NUCLEOTIDE SEQUENCE [LARGE SCALE GENOMIC DNA]</scope>
    <source>
        <strain evidence="3">CCM 8749</strain>
    </source>
</reference>
<keyword evidence="1" id="KW-0812">Transmembrane</keyword>
<comment type="caution">
    <text evidence="2">The sequence shown here is derived from an EMBL/GenBank/DDBJ whole genome shotgun (WGS) entry which is preliminary data.</text>
</comment>
<protein>
    <submittedName>
        <fullName evidence="2">ABC-2 transporter permease</fullName>
    </submittedName>
</protein>
<dbReference type="PANTHER" id="PTHR41309">
    <property type="entry name" value="MEMBRANE PROTEIN-RELATED"/>
    <property type="match status" value="1"/>
</dbReference>
<proteinExistence type="predicted"/>
<dbReference type="Proteomes" id="UP001596250">
    <property type="component" value="Unassembled WGS sequence"/>
</dbReference>
<organism evidence="2 3">
    <name type="scientific">Marinicrinis lubricantis</name>
    <dbReference type="NCBI Taxonomy" id="2086470"/>
    <lineage>
        <taxon>Bacteria</taxon>
        <taxon>Bacillati</taxon>
        <taxon>Bacillota</taxon>
        <taxon>Bacilli</taxon>
        <taxon>Bacillales</taxon>
        <taxon>Paenibacillaceae</taxon>
    </lineage>
</organism>
<dbReference type="EMBL" id="JBHSQV010000181">
    <property type="protein sequence ID" value="MFC5988425.1"/>
    <property type="molecule type" value="Genomic_DNA"/>
</dbReference>
<evidence type="ECO:0000313" key="2">
    <source>
        <dbReference type="EMBL" id="MFC5988425.1"/>
    </source>
</evidence>
<dbReference type="PANTHER" id="PTHR41309:SF2">
    <property type="entry name" value="MEMBRANE PROTEIN"/>
    <property type="match status" value="1"/>
</dbReference>
<keyword evidence="3" id="KW-1185">Reference proteome</keyword>
<feature type="transmembrane region" description="Helical" evidence="1">
    <location>
        <begin position="107"/>
        <end position="126"/>
    </location>
</feature>
<dbReference type="Pfam" id="PF13346">
    <property type="entry name" value="ABC2_membrane_5"/>
    <property type="match status" value="1"/>
</dbReference>
<feature type="transmembrane region" description="Helical" evidence="1">
    <location>
        <begin position="21"/>
        <end position="50"/>
    </location>
</feature>
<gene>
    <name evidence="2" type="ORF">ACFPXP_18630</name>
</gene>
<accession>A0ABW1ITH5</accession>
<evidence type="ECO:0000256" key="1">
    <source>
        <dbReference type="SAM" id="Phobius"/>
    </source>
</evidence>
<dbReference type="InterPro" id="IPR025699">
    <property type="entry name" value="ABC2_memb-like"/>
</dbReference>
<feature type="transmembrane region" description="Helical" evidence="1">
    <location>
        <begin position="132"/>
        <end position="152"/>
    </location>
</feature>
<sequence>MLNLLRKDVFLQKKTLLILPAALLVYLFLDVSMIWVGLVFCLVIIMNAYIQDEKSSTHMLLNSLPYSRREIVSSKYIAALLFTFIVVATIFLGKFAIHREIMDWKQLLLIVSIVMISISLIFPFSYQFQSRYLYTASIVAFGIYLFVINFVIPNLNDRIRGLTKTLLDLPHFDFYLITCVSAIVLYSGSWILSIRIYKNKVF</sequence>
<feature type="transmembrane region" description="Helical" evidence="1">
    <location>
        <begin position="76"/>
        <end position="95"/>
    </location>
</feature>